<dbReference type="Proteomes" id="UP000029228">
    <property type="component" value="Unassembled WGS sequence"/>
</dbReference>
<evidence type="ECO:0000313" key="1">
    <source>
        <dbReference type="EMBL" id="GAL21102.1"/>
    </source>
</evidence>
<dbReference type="EMBL" id="BBMR01000007">
    <property type="protein sequence ID" value="GAL21102.1"/>
    <property type="molecule type" value="Genomic_DNA"/>
</dbReference>
<proteinExistence type="predicted"/>
<accession>A0A090SNY8</accession>
<protein>
    <submittedName>
        <fullName evidence="1">Methyl-accepting chemotaxis sensory transducer</fullName>
    </submittedName>
</protein>
<comment type="caution">
    <text evidence="1">The sequence shown here is derived from an EMBL/GenBank/DDBJ whole genome shotgun (WGS) entry which is preliminary data.</text>
</comment>
<evidence type="ECO:0000313" key="2">
    <source>
        <dbReference type="Proteomes" id="UP000029228"/>
    </source>
</evidence>
<keyword evidence="2" id="KW-1185">Reference proteome</keyword>
<reference evidence="1 2" key="1">
    <citation type="submission" date="2014-09" db="EMBL/GenBank/DDBJ databases">
        <title>Vibrio maritimus JCM 19235. (C45) whole genome shotgun sequence.</title>
        <authorList>
            <person name="Sawabe T."/>
            <person name="Meirelles P."/>
            <person name="Nakanishi M."/>
            <person name="Sayaka M."/>
            <person name="Hattori M."/>
            <person name="Ohkuma M."/>
        </authorList>
    </citation>
    <scope>NUCLEOTIDE SEQUENCE [LARGE SCALE GENOMIC DNA]</scope>
    <source>
        <strain evidence="2">JCM19235</strain>
    </source>
</reference>
<dbReference type="STRING" id="990268.JCM19235_377"/>
<sequence length="118" mass="13238">MPNDVLGDLIQREAGHIYSESGDNYLFMVESTFDPSIAQGVALSRSRFEDNTFSHGENLKQGVQTDWGTVKIQKHTEFEVVFNDPATNQLHPGVRETIKNGSNLYVDYPGTQTTAIFR</sequence>
<gene>
    <name evidence="1" type="ORF">JCM19235_377</name>
</gene>
<dbReference type="AlphaFoldDB" id="A0A090SNY8"/>
<name>A0A090SNY8_9VIBR</name>
<organism evidence="1 2">
    <name type="scientific">Vibrio maritimus</name>
    <dbReference type="NCBI Taxonomy" id="990268"/>
    <lineage>
        <taxon>Bacteria</taxon>
        <taxon>Pseudomonadati</taxon>
        <taxon>Pseudomonadota</taxon>
        <taxon>Gammaproteobacteria</taxon>
        <taxon>Vibrionales</taxon>
        <taxon>Vibrionaceae</taxon>
        <taxon>Vibrio</taxon>
    </lineage>
</organism>